<evidence type="ECO:0000259" key="7">
    <source>
        <dbReference type="Pfam" id="PF08281"/>
    </source>
</evidence>
<keyword evidence="3" id="KW-0731">Sigma factor</keyword>
<dbReference type="NCBIfam" id="TIGR02937">
    <property type="entry name" value="sigma70-ECF"/>
    <property type="match status" value="1"/>
</dbReference>
<reference evidence="8" key="1">
    <citation type="submission" date="2020-05" db="EMBL/GenBank/DDBJ databases">
        <authorList>
            <person name="Chiriac C."/>
            <person name="Salcher M."/>
            <person name="Ghai R."/>
            <person name="Kavagutti S V."/>
        </authorList>
    </citation>
    <scope>NUCLEOTIDE SEQUENCE</scope>
</reference>
<comment type="similarity">
    <text evidence="1">Belongs to the sigma-70 factor family. ECF subfamily.</text>
</comment>
<evidence type="ECO:0000256" key="2">
    <source>
        <dbReference type="ARBA" id="ARBA00023015"/>
    </source>
</evidence>
<dbReference type="InterPro" id="IPR013325">
    <property type="entry name" value="RNA_pol_sigma_r2"/>
</dbReference>
<dbReference type="CDD" id="cd06171">
    <property type="entry name" value="Sigma70_r4"/>
    <property type="match status" value="1"/>
</dbReference>
<dbReference type="Gene3D" id="1.10.10.10">
    <property type="entry name" value="Winged helix-like DNA-binding domain superfamily/Winged helix DNA-binding domain"/>
    <property type="match status" value="1"/>
</dbReference>
<feature type="domain" description="RNA polymerase sigma factor 70 region 4 type 2" evidence="7">
    <location>
        <begin position="149"/>
        <end position="200"/>
    </location>
</feature>
<gene>
    <name evidence="8" type="ORF">UFOPK3495_00255</name>
    <name evidence="9" type="ORF">UFOPK4237_00277</name>
</gene>
<evidence type="ECO:0000256" key="5">
    <source>
        <dbReference type="ARBA" id="ARBA00023163"/>
    </source>
</evidence>
<dbReference type="SUPFAM" id="SSF88659">
    <property type="entry name" value="Sigma3 and sigma4 domains of RNA polymerase sigma factors"/>
    <property type="match status" value="1"/>
</dbReference>
<dbReference type="InterPro" id="IPR007627">
    <property type="entry name" value="RNA_pol_sigma70_r2"/>
</dbReference>
<dbReference type="InterPro" id="IPR039425">
    <property type="entry name" value="RNA_pol_sigma-70-like"/>
</dbReference>
<dbReference type="Pfam" id="PF04542">
    <property type="entry name" value="Sigma70_r2"/>
    <property type="match status" value="1"/>
</dbReference>
<dbReference type="GO" id="GO:0016987">
    <property type="term" value="F:sigma factor activity"/>
    <property type="evidence" value="ECO:0007669"/>
    <property type="project" value="UniProtKB-KW"/>
</dbReference>
<protein>
    <submittedName>
        <fullName evidence="8">Unannotated protein</fullName>
    </submittedName>
</protein>
<sequence>MAARVWAYVIATMNFVGLDPSAVGSCVMSTETKEDTAARFERDVTPFLHSLYGGALRMTRNPADAEDLVQEATLKAFAAFGSFTEGTNLKAWLFRILTNTYINQYRKKQRVPLQTSADELTDGQLNEVGESLGMRSAEAEAMAKLADGEIIDALAVLPEDFRMAVYLVDIEGFSYKEAAEIMDTPVGTVMSRLSRGRKQLRELLREYATERGFISQVVTS</sequence>
<keyword evidence="2" id="KW-0805">Transcription regulation</keyword>
<accession>A0A6J7F0U7</accession>
<dbReference type="PANTHER" id="PTHR43133">
    <property type="entry name" value="RNA POLYMERASE ECF-TYPE SIGMA FACTO"/>
    <property type="match status" value="1"/>
</dbReference>
<evidence type="ECO:0000313" key="8">
    <source>
        <dbReference type="EMBL" id="CAB4889682.1"/>
    </source>
</evidence>
<evidence type="ECO:0000256" key="4">
    <source>
        <dbReference type="ARBA" id="ARBA00023125"/>
    </source>
</evidence>
<keyword evidence="4" id="KW-0238">DNA-binding</keyword>
<dbReference type="Pfam" id="PF08281">
    <property type="entry name" value="Sigma70_r4_2"/>
    <property type="match status" value="1"/>
</dbReference>
<dbReference type="EMBL" id="CAFBMC010000007">
    <property type="protein sequence ID" value="CAB4889682.1"/>
    <property type="molecule type" value="Genomic_DNA"/>
</dbReference>
<dbReference type="PANTHER" id="PTHR43133:SF59">
    <property type="entry name" value="ECF RNA POLYMERASE SIGMA FACTOR SIGR"/>
    <property type="match status" value="1"/>
</dbReference>
<dbReference type="InterPro" id="IPR036388">
    <property type="entry name" value="WH-like_DNA-bd_sf"/>
</dbReference>
<feature type="domain" description="RNA polymerase sigma-70 region 2" evidence="6">
    <location>
        <begin position="48"/>
        <end position="110"/>
    </location>
</feature>
<dbReference type="InterPro" id="IPR014293">
    <property type="entry name" value="RNA_pol_sigma70_actinobac"/>
</dbReference>
<evidence type="ECO:0000256" key="3">
    <source>
        <dbReference type="ARBA" id="ARBA00023082"/>
    </source>
</evidence>
<dbReference type="EMBL" id="CAFBPZ010000010">
    <property type="protein sequence ID" value="CAB5035220.1"/>
    <property type="molecule type" value="Genomic_DNA"/>
</dbReference>
<evidence type="ECO:0000313" key="9">
    <source>
        <dbReference type="EMBL" id="CAB5035220.1"/>
    </source>
</evidence>
<dbReference type="GO" id="GO:0003677">
    <property type="term" value="F:DNA binding"/>
    <property type="evidence" value="ECO:0007669"/>
    <property type="project" value="UniProtKB-KW"/>
</dbReference>
<evidence type="ECO:0000259" key="6">
    <source>
        <dbReference type="Pfam" id="PF04542"/>
    </source>
</evidence>
<dbReference type="Gene3D" id="1.10.1740.10">
    <property type="match status" value="1"/>
</dbReference>
<dbReference type="SUPFAM" id="SSF88946">
    <property type="entry name" value="Sigma2 domain of RNA polymerase sigma factors"/>
    <property type="match status" value="1"/>
</dbReference>
<dbReference type="InterPro" id="IPR014284">
    <property type="entry name" value="RNA_pol_sigma-70_dom"/>
</dbReference>
<dbReference type="AlphaFoldDB" id="A0A6J7F0U7"/>
<dbReference type="NCBIfam" id="TIGR02947">
    <property type="entry name" value="SigH_actino"/>
    <property type="match status" value="1"/>
</dbReference>
<dbReference type="InterPro" id="IPR013249">
    <property type="entry name" value="RNA_pol_sigma70_r4_t2"/>
</dbReference>
<dbReference type="FunFam" id="1.10.10.10:FF:000068">
    <property type="entry name" value="RNA polymerase sigma factor"/>
    <property type="match status" value="1"/>
</dbReference>
<proteinExistence type="inferred from homology"/>
<name>A0A6J7F0U7_9ZZZZ</name>
<organism evidence="8">
    <name type="scientific">freshwater metagenome</name>
    <dbReference type="NCBI Taxonomy" id="449393"/>
    <lineage>
        <taxon>unclassified sequences</taxon>
        <taxon>metagenomes</taxon>
        <taxon>ecological metagenomes</taxon>
    </lineage>
</organism>
<dbReference type="InterPro" id="IPR013324">
    <property type="entry name" value="RNA_pol_sigma_r3/r4-like"/>
</dbReference>
<evidence type="ECO:0000256" key="1">
    <source>
        <dbReference type="ARBA" id="ARBA00010641"/>
    </source>
</evidence>
<dbReference type="GO" id="GO:0006352">
    <property type="term" value="P:DNA-templated transcription initiation"/>
    <property type="evidence" value="ECO:0007669"/>
    <property type="project" value="InterPro"/>
</dbReference>
<keyword evidence="5" id="KW-0804">Transcription</keyword>